<dbReference type="AlphaFoldDB" id="A0A6A4GW44"/>
<evidence type="ECO:0000313" key="2">
    <source>
        <dbReference type="Proteomes" id="UP000799118"/>
    </source>
</evidence>
<evidence type="ECO:0000313" key="1">
    <source>
        <dbReference type="EMBL" id="KAE9390072.1"/>
    </source>
</evidence>
<dbReference type="Proteomes" id="UP000799118">
    <property type="component" value="Unassembled WGS sequence"/>
</dbReference>
<gene>
    <name evidence="1" type="ORF">BT96DRAFT_356034</name>
</gene>
<dbReference type="EMBL" id="ML769671">
    <property type="protein sequence ID" value="KAE9390072.1"/>
    <property type="molecule type" value="Genomic_DNA"/>
</dbReference>
<reference evidence="1" key="1">
    <citation type="journal article" date="2019" name="Environ. Microbiol.">
        <title>Fungal ecological strategies reflected in gene transcription - a case study of two litter decomposers.</title>
        <authorList>
            <person name="Barbi F."/>
            <person name="Kohler A."/>
            <person name="Barry K."/>
            <person name="Baskaran P."/>
            <person name="Daum C."/>
            <person name="Fauchery L."/>
            <person name="Ihrmark K."/>
            <person name="Kuo A."/>
            <person name="LaButti K."/>
            <person name="Lipzen A."/>
            <person name="Morin E."/>
            <person name="Grigoriev I.V."/>
            <person name="Henrissat B."/>
            <person name="Lindahl B."/>
            <person name="Martin F."/>
        </authorList>
    </citation>
    <scope>NUCLEOTIDE SEQUENCE</scope>
    <source>
        <strain evidence="1">JB14</strain>
    </source>
</reference>
<protein>
    <submittedName>
        <fullName evidence="1">Uncharacterized protein</fullName>
    </submittedName>
</protein>
<name>A0A6A4GW44_9AGAR</name>
<sequence length="238" mass="27796">MASELQYRDRASPILDQRFLEAKYTTSKSSTLNVFDNGIRYLQQTLLGFDVDNPSASLVHPGMDYFYAKRAEDERALLRALVLDLGLDYLRVIPKAKCHVNSLPVEILQEVFVYCLPDREWRLDKSPPPQLILSHICSRWRDIALCYPRLWSTFMIVFPVPRHIPMVKMWLERSGQYPLNLYIDHQRWEVEEYTMVVTDAVINLLRPHMHRWKIATFILAAGIQSSLLALPRDSYTLS</sequence>
<dbReference type="OrthoDB" id="3042583at2759"/>
<organism evidence="1 2">
    <name type="scientific">Gymnopus androsaceus JB14</name>
    <dbReference type="NCBI Taxonomy" id="1447944"/>
    <lineage>
        <taxon>Eukaryota</taxon>
        <taxon>Fungi</taxon>
        <taxon>Dikarya</taxon>
        <taxon>Basidiomycota</taxon>
        <taxon>Agaricomycotina</taxon>
        <taxon>Agaricomycetes</taxon>
        <taxon>Agaricomycetidae</taxon>
        <taxon>Agaricales</taxon>
        <taxon>Marasmiineae</taxon>
        <taxon>Omphalotaceae</taxon>
        <taxon>Gymnopus</taxon>
    </lineage>
</organism>
<keyword evidence="2" id="KW-1185">Reference proteome</keyword>
<proteinExistence type="predicted"/>
<accession>A0A6A4GW44</accession>
<dbReference type="Gene3D" id="1.20.1280.50">
    <property type="match status" value="1"/>
</dbReference>